<geneLocation type="plasmid" evidence="2 3">
    <name>unnamed</name>
</geneLocation>
<evidence type="ECO:0000313" key="3">
    <source>
        <dbReference type="Proteomes" id="UP000254508"/>
    </source>
</evidence>
<dbReference type="KEGG" id="err:DVR09_16455"/>
<dbReference type="AlphaFoldDB" id="A0A345YJE2"/>
<dbReference type="Proteomes" id="UP000254508">
    <property type="component" value="Plasmid unnamed"/>
</dbReference>
<feature type="domain" description="AAA" evidence="1">
    <location>
        <begin position="110"/>
        <end position="277"/>
    </location>
</feature>
<evidence type="ECO:0000259" key="1">
    <source>
        <dbReference type="Pfam" id="PF13614"/>
    </source>
</evidence>
<dbReference type="OrthoDB" id="9777757at2"/>
<dbReference type="Pfam" id="PF13614">
    <property type="entry name" value="AAA_31"/>
    <property type="match status" value="1"/>
</dbReference>
<evidence type="ECO:0000313" key="2">
    <source>
        <dbReference type="EMBL" id="AXK44044.1"/>
    </source>
</evidence>
<reference evidence="2 3" key="1">
    <citation type="submission" date="2018-07" db="EMBL/GenBank/DDBJ databases">
        <title>Genome sequence of Erythrobacter strain YH-07, an antagonistic bacterium isolated from Yellow Sea.</title>
        <authorList>
            <person name="Tang T."/>
            <person name="Liu Q."/>
            <person name="Sun X."/>
        </authorList>
    </citation>
    <scope>NUCLEOTIDE SEQUENCE [LARGE SCALE GENOMIC DNA]</scope>
    <source>
        <strain evidence="2 3">YH-07</strain>
        <plasmid evidence="2 3">unnamed</plasmid>
    </source>
</reference>
<dbReference type="InterPro" id="IPR025669">
    <property type="entry name" value="AAA_dom"/>
</dbReference>
<accession>A0A345YJE2</accession>
<keyword evidence="2" id="KW-0614">Plasmid</keyword>
<dbReference type="SUPFAM" id="SSF52540">
    <property type="entry name" value="P-loop containing nucleoside triphosphate hydrolases"/>
    <property type="match status" value="1"/>
</dbReference>
<name>A0A345YJE2_9SPHN</name>
<sequence>MNASQNFDPTDTTLEQVRRRENLARSVLETIRDDNISQPRQGPTFTPAQAADLVHRSTSAIRTAELEGRLPEQKRNAQNRRENYTLEQLDKMREVFGTRPWRHPSDEPLIIPVQNFKGGVGKTTLSVHLAQYFAIHGYRTLLIDVDAQASATMMFGYIPDLDIDIDQTALPSLLKGDEEVYSPLKDSIRKTHYHNLDLVPANLHLYNAEYMLASRMAKLDAEESGKVLTALRDEVNEVAQGYDVVILDPPPALGMLSMSALLAANALLVPMPPNTIDFSSTASFFSMLRQNMEDMESRGVGVDYRFIQIALTRTDENKWAQQQVVDMARELFGGVVMPTEIKTSAEFDNSSSSHQSVYDLTRPTTNHQVRKRCLKQLNDLGAEVEALVRSVWPNTPAID</sequence>
<organism evidence="2 3">
    <name type="scientific">Erythrobacter aureus</name>
    <dbReference type="NCBI Taxonomy" id="2182384"/>
    <lineage>
        <taxon>Bacteria</taxon>
        <taxon>Pseudomonadati</taxon>
        <taxon>Pseudomonadota</taxon>
        <taxon>Alphaproteobacteria</taxon>
        <taxon>Sphingomonadales</taxon>
        <taxon>Erythrobacteraceae</taxon>
        <taxon>Erythrobacter/Porphyrobacter group</taxon>
        <taxon>Erythrobacter</taxon>
    </lineage>
</organism>
<keyword evidence="3" id="KW-1185">Reference proteome</keyword>
<dbReference type="PANTHER" id="PTHR13696:SF52">
    <property type="entry name" value="PARA FAMILY PROTEIN CT_582"/>
    <property type="match status" value="1"/>
</dbReference>
<dbReference type="Gene3D" id="3.40.50.300">
    <property type="entry name" value="P-loop containing nucleotide triphosphate hydrolases"/>
    <property type="match status" value="1"/>
</dbReference>
<gene>
    <name evidence="2" type="ORF">DVR09_16455</name>
</gene>
<dbReference type="InterPro" id="IPR027417">
    <property type="entry name" value="P-loop_NTPase"/>
</dbReference>
<dbReference type="InterPro" id="IPR050678">
    <property type="entry name" value="DNA_Partitioning_ATPase"/>
</dbReference>
<dbReference type="RefSeq" id="WP_115418357.1">
    <property type="nucleotide sequence ID" value="NZ_CP031358.1"/>
</dbReference>
<dbReference type="EMBL" id="CP031358">
    <property type="protein sequence ID" value="AXK44044.1"/>
    <property type="molecule type" value="Genomic_DNA"/>
</dbReference>
<dbReference type="PANTHER" id="PTHR13696">
    <property type="entry name" value="P-LOOP CONTAINING NUCLEOSIDE TRIPHOSPHATE HYDROLASE"/>
    <property type="match status" value="1"/>
</dbReference>
<protein>
    <submittedName>
        <fullName evidence="2">Chromosome partitioning protein</fullName>
    </submittedName>
</protein>
<proteinExistence type="predicted"/>
<dbReference type="CDD" id="cd02042">
    <property type="entry name" value="ParAB_family"/>
    <property type="match status" value="1"/>
</dbReference>